<dbReference type="RefSeq" id="WP_308984154.1">
    <property type="nucleotide sequence ID" value="NZ_JARXIC010000005.1"/>
</dbReference>
<dbReference type="InterPro" id="IPR039424">
    <property type="entry name" value="SBP_5"/>
</dbReference>
<evidence type="ECO:0000256" key="4">
    <source>
        <dbReference type="ARBA" id="ARBA00022729"/>
    </source>
</evidence>
<accession>A0ABU1AIR9</accession>
<reference evidence="7 8" key="1">
    <citation type="submission" date="2023-04" db="EMBL/GenBank/DDBJ databases">
        <title>A novel bacteria isolated from coastal sediment.</title>
        <authorList>
            <person name="Liu X.-J."/>
            <person name="Du Z.-J."/>
        </authorList>
    </citation>
    <scope>NUCLEOTIDE SEQUENCE [LARGE SCALE GENOMIC DNA]</scope>
    <source>
        <strain evidence="7 8">SDUM461004</strain>
    </source>
</reference>
<dbReference type="Pfam" id="PF00496">
    <property type="entry name" value="SBP_bac_5"/>
    <property type="match status" value="1"/>
</dbReference>
<keyword evidence="3" id="KW-0813">Transport</keyword>
<dbReference type="Gene3D" id="3.10.105.10">
    <property type="entry name" value="Dipeptide-binding Protein, Domain 3"/>
    <property type="match status" value="1"/>
</dbReference>
<dbReference type="SUPFAM" id="SSF53850">
    <property type="entry name" value="Periplasmic binding protein-like II"/>
    <property type="match status" value="1"/>
</dbReference>
<dbReference type="InterPro" id="IPR030678">
    <property type="entry name" value="Peptide/Ni-bd"/>
</dbReference>
<dbReference type="InterPro" id="IPR000914">
    <property type="entry name" value="SBP_5_dom"/>
</dbReference>
<dbReference type="PROSITE" id="PS51257">
    <property type="entry name" value="PROKAR_LIPOPROTEIN"/>
    <property type="match status" value="1"/>
</dbReference>
<keyword evidence="8" id="KW-1185">Reference proteome</keyword>
<dbReference type="Proteomes" id="UP001243717">
    <property type="component" value="Unassembled WGS sequence"/>
</dbReference>
<organism evidence="7 8">
    <name type="scientific">Thalassobacterium sedimentorum</name>
    <dbReference type="NCBI Taxonomy" id="3041258"/>
    <lineage>
        <taxon>Bacteria</taxon>
        <taxon>Pseudomonadati</taxon>
        <taxon>Verrucomicrobiota</taxon>
        <taxon>Opitutia</taxon>
        <taxon>Puniceicoccales</taxon>
        <taxon>Coraliomargaritaceae</taxon>
        <taxon>Thalassobacterium</taxon>
    </lineage>
</organism>
<name>A0ABU1AIR9_9BACT</name>
<dbReference type="PANTHER" id="PTHR30290:SF10">
    <property type="entry name" value="PERIPLASMIC OLIGOPEPTIDE-BINDING PROTEIN-RELATED"/>
    <property type="match status" value="1"/>
</dbReference>
<dbReference type="PIRSF" id="PIRSF002741">
    <property type="entry name" value="MppA"/>
    <property type="match status" value="1"/>
</dbReference>
<evidence type="ECO:0000256" key="1">
    <source>
        <dbReference type="ARBA" id="ARBA00004196"/>
    </source>
</evidence>
<dbReference type="EMBL" id="JARXIC010000005">
    <property type="protein sequence ID" value="MDQ8193671.1"/>
    <property type="molecule type" value="Genomic_DNA"/>
</dbReference>
<evidence type="ECO:0000259" key="6">
    <source>
        <dbReference type="Pfam" id="PF00496"/>
    </source>
</evidence>
<comment type="subcellular location">
    <subcellularLocation>
        <location evidence="1">Cell envelope</location>
    </subcellularLocation>
</comment>
<evidence type="ECO:0000256" key="3">
    <source>
        <dbReference type="ARBA" id="ARBA00022448"/>
    </source>
</evidence>
<evidence type="ECO:0000313" key="7">
    <source>
        <dbReference type="EMBL" id="MDQ8193671.1"/>
    </source>
</evidence>
<comment type="similarity">
    <text evidence="2">Belongs to the bacterial solute-binding protein 5 family.</text>
</comment>
<dbReference type="Gene3D" id="3.90.76.10">
    <property type="entry name" value="Dipeptide-binding Protein, Domain 1"/>
    <property type="match status" value="1"/>
</dbReference>
<proteinExistence type="inferred from homology"/>
<feature type="signal peptide" evidence="5">
    <location>
        <begin position="1"/>
        <end position="19"/>
    </location>
</feature>
<evidence type="ECO:0000256" key="2">
    <source>
        <dbReference type="ARBA" id="ARBA00005695"/>
    </source>
</evidence>
<dbReference type="PANTHER" id="PTHR30290">
    <property type="entry name" value="PERIPLASMIC BINDING COMPONENT OF ABC TRANSPORTER"/>
    <property type="match status" value="1"/>
</dbReference>
<dbReference type="Gene3D" id="3.40.190.10">
    <property type="entry name" value="Periplasmic binding protein-like II"/>
    <property type="match status" value="1"/>
</dbReference>
<dbReference type="CDD" id="cd08504">
    <property type="entry name" value="PBP2_OppA"/>
    <property type="match status" value="1"/>
</dbReference>
<protein>
    <submittedName>
        <fullName evidence="7">Peptide ABC transporter substrate-binding protein</fullName>
    </submittedName>
</protein>
<feature type="domain" description="Solute-binding protein family 5" evidence="6">
    <location>
        <begin position="82"/>
        <end position="462"/>
    </location>
</feature>
<evidence type="ECO:0000313" key="8">
    <source>
        <dbReference type="Proteomes" id="UP001243717"/>
    </source>
</evidence>
<evidence type="ECO:0000256" key="5">
    <source>
        <dbReference type="SAM" id="SignalP"/>
    </source>
</evidence>
<keyword evidence="4 5" id="KW-0732">Signal</keyword>
<feature type="chain" id="PRO_5047257753" evidence="5">
    <location>
        <begin position="20"/>
        <end position="547"/>
    </location>
</feature>
<sequence length="547" mass="62075">MRIQFPHLYFTLLTAIACASLLGCVKHQSNVDKGNADQELYIGIGTEPEGLDPHIVTGVTEHYVLLSLFEGLTTVHPETLAIEPGVAESWDISADGLRYTFHLNPAARWSNGDALTAEDFLFAYERILTPAMGAPYAYMLYCIRGAEAFNKGEIRDFSQVGLSSPDPNTLILELEAPTPYLLSLPTHYTWFPLHKNSVLAHGGMTDRISKWTKPANLISNGPFQLDTWRLNHSIHVTKNPHYTARNSVRLNGIHFLPIAVDAEERAFRAHQLHITSTVPIPRIDWYRENQPERMRFDTYLGVYYYALNTQHGPLKDPRVRKALAYSIDREALTQHVLKGGQKPAYNFTPPNTGGYTAKVQLPYDPQLARDLLAEAGYPGGEGFPTFELLFNTSESHRTVAVAIQQMWQQELGIDIDLYNQEWKVYLATRKARNFDIVRAAWIGDYVDPNTFLSLNTSDNGNNHTNWGNAQYDQLIRQASFEQNSSARLALFQEAEKILIDEMPVIPIYFYVRSMLIDESVQGWSPNILDYHPYQDVWLNKAPSDQKK</sequence>
<comment type="caution">
    <text evidence="7">The sequence shown here is derived from an EMBL/GenBank/DDBJ whole genome shotgun (WGS) entry which is preliminary data.</text>
</comment>
<gene>
    <name evidence="7" type="ORF">QEH59_04510</name>
</gene>